<dbReference type="Pfam" id="PF09369">
    <property type="entry name" value="MZB"/>
    <property type="match status" value="1"/>
</dbReference>
<dbReference type="InterPro" id="IPR011545">
    <property type="entry name" value="DEAD/DEAH_box_helicase_dom"/>
</dbReference>
<feature type="domain" description="DEAD/DEAH-box helicase" evidence="1">
    <location>
        <begin position="58"/>
        <end position="225"/>
    </location>
</feature>
<dbReference type="EMBL" id="AZHW01000145">
    <property type="protein sequence ID" value="ETX02417.1"/>
    <property type="molecule type" value="Genomic_DNA"/>
</dbReference>
<evidence type="ECO:0000313" key="3">
    <source>
        <dbReference type="EMBL" id="ETX02417.1"/>
    </source>
</evidence>
<evidence type="ECO:0000259" key="2">
    <source>
        <dbReference type="Pfam" id="PF09369"/>
    </source>
</evidence>
<dbReference type="AlphaFoldDB" id="W4LYH0"/>
<dbReference type="InterPro" id="IPR018973">
    <property type="entry name" value="MZB"/>
</dbReference>
<dbReference type="GO" id="GO:0006289">
    <property type="term" value="P:nucleotide-excision repair"/>
    <property type="evidence" value="ECO:0007669"/>
    <property type="project" value="TreeGrafter"/>
</dbReference>
<dbReference type="GO" id="GO:0036297">
    <property type="term" value="P:interstrand cross-link repair"/>
    <property type="evidence" value="ECO:0007669"/>
    <property type="project" value="TreeGrafter"/>
</dbReference>
<accession>W4LYH0</accession>
<evidence type="ECO:0000259" key="1">
    <source>
        <dbReference type="Pfam" id="PF00270"/>
    </source>
</evidence>
<protein>
    <submittedName>
        <fullName evidence="3">Uncharacterized protein</fullName>
    </submittedName>
</protein>
<dbReference type="InterPro" id="IPR027417">
    <property type="entry name" value="P-loop_NTPase"/>
</dbReference>
<dbReference type="GO" id="GO:0043138">
    <property type="term" value="F:3'-5' DNA helicase activity"/>
    <property type="evidence" value="ECO:0007669"/>
    <property type="project" value="TreeGrafter"/>
</dbReference>
<organism evidence="3 4">
    <name type="scientific">Entotheonella factor</name>
    <dbReference type="NCBI Taxonomy" id="1429438"/>
    <lineage>
        <taxon>Bacteria</taxon>
        <taxon>Pseudomonadati</taxon>
        <taxon>Nitrospinota/Tectimicrobiota group</taxon>
        <taxon>Candidatus Tectimicrobiota</taxon>
        <taxon>Candidatus Entotheonellia</taxon>
        <taxon>Candidatus Entotheonellales</taxon>
        <taxon>Candidatus Entotheonellaceae</taxon>
        <taxon>Candidatus Entotheonella</taxon>
    </lineage>
</organism>
<sequence>MQPLDQFAAELSRVPPTACHVQSSLTQPPSPHLAHPLPDRFPPWLLAMLSTCGITHLTPGQAEALTQLHDGRHVLFAAPNGRGLVRQLAMFQSIGIDRQGHSLWLFPFKHREQAQRQLLLQFNDQLLPDHQLSVATYDGDTPVTERRAIRQTVPHLVFTTPEMLHAGMLAYHSGWRALFQQLRFVVIADLHLYAGALATHLGHLLRRIDRLARHYGSQPQFLLTSDPLADAAHIAQILVGHACEIVHGEAWQPYDQHRVMMSTTEDVTDAGRAIASRLLQARLPSLVLTTAATAPSTLEAIDAAEQRILKREETILALSPHTPPEMVRPGVFRALLCLGLPPSITALNTWLTRLGNGHESSLAILLLTGQTPAERYLLRHPDAYQASGAQALPLTLHNPYVLQQHLLCTASEMALGTGEPYAGIYNLDDHLAYLAKRRQVIHRTEARQWTATERRPHRRLQLRWLERPYMLWNQQDTQRVGRLEAARAFRICFEGGTYLNDAHEPFHVERIDDERFRVTLRPAPGASPTQAQIQAEVSEVRPKGSVITPTYRLTFGSLEYRETITAFERLDPHTKRRQSVHMLPSRQRLSRTQGVWLHVPHHAPEVQARMRTALHTVVHVVIAALPVCLLMAPDDIQGGVHALTHDGQANLNAFFTDSHAGGSGASRALYEAGEQVLSAALSLMQQCDCQHGCPQCGIERCDSCASGIQRDREAGIELLQQVLGVTIVPASQVMLAPSAESTHTPRHLYLNLTTQKASDDVGGWQHKHLLGLGIAVIYDTASASYHVYTEETIESLMAHLQRADLIISFNTRDFDYQILQPYTDVPLPTLPTYAMLDEIQRALGYRLSFKHLLKETLGVERPDDRLDTVAWYRHAQSEAIINACRRDIDWMRDLIRQISHTGSLRYRDRTDIQHDVLLTLPFAERYG</sequence>
<dbReference type="InterPro" id="IPR012337">
    <property type="entry name" value="RNaseH-like_sf"/>
</dbReference>
<dbReference type="SUPFAM" id="SSF52540">
    <property type="entry name" value="P-loop containing nucleoside triphosphate hydrolases"/>
    <property type="match status" value="1"/>
</dbReference>
<dbReference type="SUPFAM" id="SSF53098">
    <property type="entry name" value="Ribonuclease H-like"/>
    <property type="match status" value="1"/>
</dbReference>
<comment type="caution">
    <text evidence="3">The sequence shown here is derived from an EMBL/GenBank/DDBJ whole genome shotgun (WGS) entry which is preliminary data.</text>
</comment>
<keyword evidence="4" id="KW-1185">Reference proteome</keyword>
<dbReference type="Proteomes" id="UP000019141">
    <property type="component" value="Unassembled WGS sequence"/>
</dbReference>
<dbReference type="HOGENOM" id="CLU_000809_3_2_7"/>
<gene>
    <name evidence="3" type="ORF">ETSY1_03605</name>
</gene>
<dbReference type="PANTHER" id="PTHR47957">
    <property type="entry name" value="ATP-DEPENDENT HELICASE HRQ1"/>
    <property type="match status" value="1"/>
</dbReference>
<evidence type="ECO:0000313" key="4">
    <source>
        <dbReference type="Proteomes" id="UP000019141"/>
    </source>
</evidence>
<dbReference type="PANTHER" id="PTHR47957:SF3">
    <property type="entry name" value="ATP-DEPENDENT HELICASE HRQ1"/>
    <property type="match status" value="1"/>
</dbReference>
<feature type="domain" description="MrfA-like Zn-binding" evidence="2">
    <location>
        <begin position="619"/>
        <end position="696"/>
    </location>
</feature>
<reference evidence="3 4" key="1">
    <citation type="journal article" date="2014" name="Nature">
        <title>An environmental bacterial taxon with a large and distinct metabolic repertoire.</title>
        <authorList>
            <person name="Wilson M.C."/>
            <person name="Mori T."/>
            <person name="Ruckert C."/>
            <person name="Uria A.R."/>
            <person name="Helf M.J."/>
            <person name="Takada K."/>
            <person name="Gernert C."/>
            <person name="Steffens U.A."/>
            <person name="Heycke N."/>
            <person name="Schmitt S."/>
            <person name="Rinke C."/>
            <person name="Helfrich E.J."/>
            <person name="Brachmann A.O."/>
            <person name="Gurgui C."/>
            <person name="Wakimoto T."/>
            <person name="Kracht M."/>
            <person name="Crusemann M."/>
            <person name="Hentschel U."/>
            <person name="Abe I."/>
            <person name="Matsunaga S."/>
            <person name="Kalinowski J."/>
            <person name="Takeyama H."/>
            <person name="Piel J."/>
        </authorList>
    </citation>
    <scope>NUCLEOTIDE SEQUENCE [LARGE SCALE GENOMIC DNA]</scope>
    <source>
        <strain evidence="4">TSY1</strain>
    </source>
</reference>
<name>W4LYH0_ENTF1</name>
<dbReference type="GO" id="GO:0003676">
    <property type="term" value="F:nucleic acid binding"/>
    <property type="evidence" value="ECO:0007669"/>
    <property type="project" value="InterPro"/>
</dbReference>
<dbReference type="Pfam" id="PF00270">
    <property type="entry name" value="DEAD"/>
    <property type="match status" value="1"/>
</dbReference>
<dbReference type="Gene3D" id="3.40.50.300">
    <property type="entry name" value="P-loop containing nucleotide triphosphate hydrolases"/>
    <property type="match status" value="1"/>
</dbReference>
<dbReference type="GO" id="GO:0005524">
    <property type="term" value="F:ATP binding"/>
    <property type="evidence" value="ECO:0007669"/>
    <property type="project" value="InterPro"/>
</dbReference>
<proteinExistence type="predicted"/>